<feature type="transmembrane region" description="Helical" evidence="1">
    <location>
        <begin position="122"/>
        <end position="142"/>
    </location>
</feature>
<sequence>MAIPPSLIIANKINLTLNPIGMACATLVLLSIIGLALVNRRLANRMTVRLISAIAITDLLAHVGEFYAASNMSLKLGTPLCTFVNGFRVFSRTFYCITNLAICFHLYRGLVLLKKSTWRSEVIIWAVTFSTVAIFTLFYWGIGAFEGVTSRQRCTPGADNPTLQLVFTIVQPTLNVITIIICIFTTIVGHRYLNNWINTYAESRSYSGENQTKFKLDRKKMATRSFLYPLSTCITLPFEAVFLYLTASGAYALDMAIPMAIGSCLSGVLTAIAFSIDPAAHKAFKSAYNQIRGGKVCPESSLLQTI</sequence>
<dbReference type="EMBL" id="KQ964432">
    <property type="protein sequence ID" value="KXN73713.1"/>
    <property type="molecule type" value="Genomic_DNA"/>
</dbReference>
<dbReference type="Gene3D" id="1.20.1070.10">
    <property type="entry name" value="Rhodopsin 7-helix transmembrane proteins"/>
    <property type="match status" value="1"/>
</dbReference>
<feature type="transmembrane region" description="Helical" evidence="1">
    <location>
        <begin position="226"/>
        <end position="245"/>
    </location>
</feature>
<dbReference type="AlphaFoldDB" id="A0A137PFE0"/>
<proteinExistence type="predicted"/>
<gene>
    <name evidence="2" type="ORF">CONCODRAFT_3272</name>
</gene>
<evidence type="ECO:0000256" key="1">
    <source>
        <dbReference type="SAM" id="Phobius"/>
    </source>
</evidence>
<reference evidence="2 3" key="1">
    <citation type="journal article" date="2015" name="Genome Biol. Evol.">
        <title>Phylogenomic analyses indicate that early fungi evolved digesting cell walls of algal ancestors of land plants.</title>
        <authorList>
            <person name="Chang Y."/>
            <person name="Wang S."/>
            <person name="Sekimoto S."/>
            <person name="Aerts A.L."/>
            <person name="Choi C."/>
            <person name="Clum A."/>
            <person name="LaButti K.M."/>
            <person name="Lindquist E.A."/>
            <person name="Yee Ngan C."/>
            <person name="Ohm R.A."/>
            <person name="Salamov A.A."/>
            <person name="Grigoriev I.V."/>
            <person name="Spatafora J.W."/>
            <person name="Berbee M.L."/>
        </authorList>
    </citation>
    <scope>NUCLEOTIDE SEQUENCE [LARGE SCALE GENOMIC DNA]</scope>
    <source>
        <strain evidence="2 3">NRRL 28638</strain>
    </source>
</reference>
<protein>
    <recommendedName>
        <fullName evidence="4">G-protein coupled receptors family 1 profile domain-containing protein</fullName>
    </recommendedName>
</protein>
<accession>A0A137PFE0</accession>
<evidence type="ECO:0000313" key="3">
    <source>
        <dbReference type="Proteomes" id="UP000070444"/>
    </source>
</evidence>
<dbReference type="OrthoDB" id="2282627at2759"/>
<name>A0A137PFE0_CONC2</name>
<feature type="transmembrane region" description="Helical" evidence="1">
    <location>
        <begin position="50"/>
        <end position="69"/>
    </location>
</feature>
<feature type="transmembrane region" description="Helical" evidence="1">
    <location>
        <begin position="162"/>
        <end position="188"/>
    </location>
</feature>
<evidence type="ECO:0008006" key="4">
    <source>
        <dbReference type="Google" id="ProtNLM"/>
    </source>
</evidence>
<keyword evidence="3" id="KW-1185">Reference proteome</keyword>
<keyword evidence="1" id="KW-0472">Membrane</keyword>
<evidence type="ECO:0000313" key="2">
    <source>
        <dbReference type="EMBL" id="KXN73713.1"/>
    </source>
</evidence>
<feature type="transmembrane region" description="Helical" evidence="1">
    <location>
        <begin position="20"/>
        <end position="38"/>
    </location>
</feature>
<keyword evidence="1" id="KW-1133">Transmembrane helix</keyword>
<dbReference type="Proteomes" id="UP000070444">
    <property type="component" value="Unassembled WGS sequence"/>
</dbReference>
<feature type="transmembrane region" description="Helical" evidence="1">
    <location>
        <begin position="89"/>
        <end position="110"/>
    </location>
</feature>
<keyword evidence="1" id="KW-0812">Transmembrane</keyword>
<organism evidence="2 3">
    <name type="scientific">Conidiobolus coronatus (strain ATCC 28846 / CBS 209.66 / NRRL 28638)</name>
    <name type="common">Delacroixia coronata</name>
    <dbReference type="NCBI Taxonomy" id="796925"/>
    <lineage>
        <taxon>Eukaryota</taxon>
        <taxon>Fungi</taxon>
        <taxon>Fungi incertae sedis</taxon>
        <taxon>Zoopagomycota</taxon>
        <taxon>Entomophthoromycotina</taxon>
        <taxon>Entomophthoromycetes</taxon>
        <taxon>Entomophthorales</taxon>
        <taxon>Ancylistaceae</taxon>
        <taxon>Conidiobolus</taxon>
    </lineage>
</organism>
<feature type="transmembrane region" description="Helical" evidence="1">
    <location>
        <begin position="257"/>
        <end position="276"/>
    </location>
</feature>